<organism evidence="1 2">
    <name type="scientific">Petrolisthes manimaculis</name>
    <dbReference type="NCBI Taxonomy" id="1843537"/>
    <lineage>
        <taxon>Eukaryota</taxon>
        <taxon>Metazoa</taxon>
        <taxon>Ecdysozoa</taxon>
        <taxon>Arthropoda</taxon>
        <taxon>Crustacea</taxon>
        <taxon>Multicrustacea</taxon>
        <taxon>Malacostraca</taxon>
        <taxon>Eumalacostraca</taxon>
        <taxon>Eucarida</taxon>
        <taxon>Decapoda</taxon>
        <taxon>Pleocyemata</taxon>
        <taxon>Anomura</taxon>
        <taxon>Galatheoidea</taxon>
        <taxon>Porcellanidae</taxon>
        <taxon>Petrolisthes</taxon>
    </lineage>
</organism>
<comment type="caution">
    <text evidence="1">The sequence shown here is derived from an EMBL/GenBank/DDBJ whole genome shotgun (WGS) entry which is preliminary data.</text>
</comment>
<gene>
    <name evidence="1" type="ORF">Pmani_008630</name>
</gene>
<sequence>MAMVLLKLLAFMAMTMVERAGLLLIWNPKLFKIILTTLIMVSLPGGGESQVCPKYFPRDALDDPLSLPGALQFKPSTSQHWKTHWQMLSAEGTPEGCLLIQSNTTETTVRSSATSCWNLTQDSSSWDNTVSWPPFVRGEGNWENFYTLFLSPTQHGLTLQLNQQHDTELQQNTNTNVTTMEKVNATDRGPIVQLLSNLENTDGCTLMSGCENGWSYLSVSPSDDIFLLTNPTQDEIEVKVSLSDCFPEYKIGVYKSPALMFEVGEYKRSLSSSSLSSSSDSEMLVLSRKLELSYSHWDRYQTLTAKIDSQIILSETVDHRGLDCSGDWYLVGVRGARVTPNCHPISASTSSMKQRLEVEAQYSHSHSTKLVNIPAVVMNSIIVLYVIW</sequence>
<protein>
    <submittedName>
        <fullName evidence="1">Uncharacterized protein</fullName>
    </submittedName>
</protein>
<proteinExistence type="predicted"/>
<dbReference type="Proteomes" id="UP001292094">
    <property type="component" value="Unassembled WGS sequence"/>
</dbReference>
<evidence type="ECO:0000313" key="1">
    <source>
        <dbReference type="EMBL" id="KAK4320513.1"/>
    </source>
</evidence>
<accession>A0AAE1Q5X6</accession>
<name>A0AAE1Q5X6_9EUCA</name>
<dbReference type="AlphaFoldDB" id="A0AAE1Q5X6"/>
<reference evidence="1" key="1">
    <citation type="submission" date="2023-11" db="EMBL/GenBank/DDBJ databases">
        <title>Genome assemblies of two species of porcelain crab, Petrolisthes cinctipes and Petrolisthes manimaculis (Anomura: Porcellanidae).</title>
        <authorList>
            <person name="Angst P."/>
        </authorList>
    </citation>
    <scope>NUCLEOTIDE SEQUENCE</scope>
    <source>
        <strain evidence="1">PB745_02</strain>
        <tissue evidence="1">Gill</tissue>
    </source>
</reference>
<dbReference type="EMBL" id="JAWZYT010000662">
    <property type="protein sequence ID" value="KAK4320513.1"/>
    <property type="molecule type" value="Genomic_DNA"/>
</dbReference>
<evidence type="ECO:0000313" key="2">
    <source>
        <dbReference type="Proteomes" id="UP001292094"/>
    </source>
</evidence>
<keyword evidence="2" id="KW-1185">Reference proteome</keyword>